<evidence type="ECO:0000313" key="1">
    <source>
        <dbReference type="EMBL" id="RSL17881.1"/>
    </source>
</evidence>
<protein>
    <submittedName>
        <fullName evidence="1">Uncharacterized protein</fullName>
    </submittedName>
</protein>
<reference evidence="1 2" key="1">
    <citation type="submission" date="2018-12" db="EMBL/GenBank/DDBJ databases">
        <title>Sequencing of bacterial isolates from soil warming experiment in Harvard Forest, Massachusetts, USA.</title>
        <authorList>
            <person name="Deangelis K."/>
        </authorList>
    </citation>
    <scope>NUCLEOTIDE SEQUENCE [LARGE SCALE GENOMIC DNA]</scope>
    <source>
        <strain evidence="1 2">EB153</strain>
    </source>
</reference>
<keyword evidence="2" id="KW-1185">Reference proteome</keyword>
<organism evidence="1 2">
    <name type="scientific">Edaphobacter aggregans</name>
    <dbReference type="NCBI Taxonomy" id="570835"/>
    <lineage>
        <taxon>Bacteria</taxon>
        <taxon>Pseudomonadati</taxon>
        <taxon>Acidobacteriota</taxon>
        <taxon>Terriglobia</taxon>
        <taxon>Terriglobales</taxon>
        <taxon>Acidobacteriaceae</taxon>
        <taxon>Edaphobacter</taxon>
    </lineage>
</organism>
<dbReference type="OrthoDB" id="123304at2"/>
<dbReference type="RefSeq" id="WP_125486307.1">
    <property type="nucleotide sequence ID" value="NZ_RSDW01000001.1"/>
</dbReference>
<proteinExistence type="predicted"/>
<evidence type="ECO:0000313" key="2">
    <source>
        <dbReference type="Proteomes" id="UP000269669"/>
    </source>
</evidence>
<comment type="caution">
    <text evidence="1">The sequence shown here is derived from an EMBL/GenBank/DDBJ whole genome shotgun (WGS) entry which is preliminary data.</text>
</comment>
<dbReference type="EMBL" id="RSDW01000001">
    <property type="protein sequence ID" value="RSL17881.1"/>
    <property type="molecule type" value="Genomic_DNA"/>
</dbReference>
<gene>
    <name evidence="1" type="ORF">EDE15_3430</name>
</gene>
<sequence>MTKFPHLREVLIAVAALTIGWWAHSTRPVQAQAAGPAMLNYEFNNIGPGTSLSLYNPADNTIYVYPGITSGNSRTHCSFRIRLGTPLGGPIERETCPRGSLR</sequence>
<dbReference type="AlphaFoldDB" id="A0A428MLQ9"/>
<dbReference type="Proteomes" id="UP000269669">
    <property type="component" value="Unassembled WGS sequence"/>
</dbReference>
<name>A0A428MLQ9_9BACT</name>
<accession>A0A428MLQ9</accession>